<reference evidence="1" key="2">
    <citation type="submission" date="2012-12" db="EMBL/GenBank/DDBJ databases">
        <authorList>
            <person name="Gao Y.W."/>
            <person name="Fan S.T."/>
            <person name="Sun H.T."/>
            <person name="Wang Z."/>
            <person name="Gao X.L."/>
            <person name="Li Y.G."/>
            <person name="Wang T.C."/>
            <person name="Zhang K."/>
            <person name="Xu W.W."/>
            <person name="Yu Z.J."/>
            <person name="Xia X.Z."/>
        </authorList>
    </citation>
    <scope>NUCLEOTIDE SEQUENCE</scope>
    <source>
        <strain evidence="1">FR3</strain>
    </source>
</reference>
<gene>
    <name evidence="1 4 5" type="ORF">Bm319</name>
    <name evidence="2" type="ORF">BM_BM319</name>
    <name evidence="1" type="ORF">BM_Bm319</name>
</gene>
<reference evidence="2" key="3">
    <citation type="submission" date="2019-04" db="EMBL/GenBank/DDBJ databases">
        <authorList>
            <person name="Howe K."/>
            <person name="Paulini M."/>
            <person name="Williams G."/>
        </authorList>
    </citation>
    <scope>NUCLEOTIDE SEQUENCE [LARGE SCALE GENOMIC DNA]</scope>
    <source>
        <strain evidence="2">FR3</strain>
    </source>
</reference>
<dbReference type="Proteomes" id="UP000006672">
    <property type="component" value="Unassembled WGS sequence"/>
</dbReference>
<dbReference type="EMBL" id="CAAKNF010000196">
    <property type="protein sequence ID" value="VIO87431.1"/>
    <property type="molecule type" value="Genomic_DNA"/>
</dbReference>
<dbReference type="EMBL" id="LN856865">
    <property type="protein sequence ID" value="CDP93005.1"/>
    <property type="molecule type" value="Genomic_DNA"/>
</dbReference>
<dbReference type="GeneID" id="66059665"/>
<dbReference type="RefSeq" id="XP_042930148.1">
    <property type="nucleotide sequence ID" value="XM_043074214.1"/>
</dbReference>
<dbReference type="AlphaFoldDB" id="A0A0J9XQN4"/>
<protein>
    <submittedName>
        <fullName evidence="1 4">Bm319</fullName>
    </submittedName>
</protein>
<accession>A0A4E9ET99</accession>
<name>A0A0J9XQN4_BRUMA</name>
<accession>A0A0J9XQN4</accession>
<proteinExistence type="predicted"/>
<evidence type="ECO:0000313" key="2">
    <source>
        <dbReference type="EMBL" id="VIO87431.1"/>
    </source>
</evidence>
<keyword evidence="3" id="KW-1185">Reference proteome</keyword>
<organism evidence="1">
    <name type="scientific">Brugia malayi</name>
    <name type="common">Filarial nematode worm</name>
    <dbReference type="NCBI Taxonomy" id="6279"/>
    <lineage>
        <taxon>Eukaryota</taxon>
        <taxon>Metazoa</taxon>
        <taxon>Ecdysozoa</taxon>
        <taxon>Nematoda</taxon>
        <taxon>Chromadorea</taxon>
        <taxon>Rhabditida</taxon>
        <taxon>Spirurina</taxon>
        <taxon>Spiruromorpha</taxon>
        <taxon>Filarioidea</taxon>
        <taxon>Onchocercidae</taxon>
        <taxon>Brugia</taxon>
    </lineage>
</organism>
<sequence length="66" mass="7884">MTLLITIHCWEIFCGFRKKKMKCDSRCKSSSWLTFHLSQQGTRVTRYCRKDRQRCDDPKLSGIQLN</sequence>
<evidence type="ECO:0000313" key="4">
    <source>
        <dbReference type="WBParaSite" id="Bm319.1"/>
    </source>
</evidence>
<evidence type="ECO:0000313" key="5">
    <source>
        <dbReference type="WormBase" id="Bm319"/>
    </source>
</evidence>
<dbReference type="WBParaSite" id="Bm319.1">
    <property type="protein sequence ID" value="Bm319.1"/>
    <property type="gene ID" value="WBGene00220580"/>
</dbReference>
<evidence type="ECO:0000313" key="3">
    <source>
        <dbReference type="Proteomes" id="UP000006672"/>
    </source>
</evidence>
<dbReference type="CTD" id="66059665"/>
<reference evidence="1 3" key="1">
    <citation type="journal article" date="2007" name="Science">
        <title>Draft genome of the filarial nematode parasite Brugia malayi.</title>
        <authorList>
            <person name="Ghedin E."/>
            <person name="Wang S."/>
            <person name="Spiro D."/>
            <person name="Caler E."/>
            <person name="Zhao Q."/>
            <person name="Crabtree J."/>
            <person name="Allen J.E."/>
            <person name="Delcher A.L."/>
            <person name="Guiliano D.B."/>
            <person name="Miranda-Saavedra D."/>
            <person name="Angiuoli S.V."/>
            <person name="Creasy T."/>
            <person name="Amedeo P."/>
            <person name="Haas B."/>
            <person name="El-Sayed N.M."/>
            <person name="Wortman J.R."/>
            <person name="Feldblyum T."/>
            <person name="Tallon L."/>
            <person name="Schatz M."/>
            <person name="Shumway M."/>
            <person name="Koo H."/>
            <person name="Salzberg S.L."/>
            <person name="Schobel S."/>
            <person name="Pertea M."/>
            <person name="Pop M."/>
            <person name="White O."/>
            <person name="Barton G.J."/>
            <person name="Carlow C.K."/>
            <person name="Crawford M.J."/>
            <person name="Daub J."/>
            <person name="Dimmic M.W."/>
            <person name="Estes C.F."/>
            <person name="Foster J.M."/>
            <person name="Ganatra M."/>
            <person name="Gregory W.F."/>
            <person name="Johnson N.M."/>
            <person name="Jin J."/>
            <person name="Komuniecki R."/>
            <person name="Korf I."/>
            <person name="Kumar S."/>
            <person name="Laney S."/>
            <person name="Li B.W."/>
            <person name="Li W."/>
            <person name="Lindblom T.H."/>
            <person name="Lustigman S."/>
            <person name="Ma D."/>
            <person name="Maina C.V."/>
            <person name="Martin D.M."/>
            <person name="McCarter J.P."/>
            <person name="McReynolds L."/>
            <person name="Mitreva M."/>
            <person name="Nutman T.B."/>
            <person name="Parkinson J."/>
            <person name="Peregrin-Alvarez J.M."/>
            <person name="Poole C."/>
            <person name="Ren Q."/>
            <person name="Saunders L."/>
            <person name="Sluder A.E."/>
            <person name="Smith K."/>
            <person name="Stanke M."/>
            <person name="Unnasch T.R."/>
            <person name="Ware J."/>
            <person name="Wei A.D."/>
            <person name="Weil G."/>
            <person name="Williams D.J."/>
            <person name="Zhang Y."/>
            <person name="Williams S.A."/>
            <person name="Fraser-Liggett C."/>
            <person name="Slatko B."/>
            <person name="Blaxter M.L."/>
            <person name="Scott A.L."/>
        </authorList>
    </citation>
    <scope>NUCLEOTIDE SEQUENCE</scope>
    <source>
        <strain evidence="1 3">FR3</strain>
    </source>
</reference>
<evidence type="ECO:0000313" key="1">
    <source>
        <dbReference type="EMBL" id="CDP93005.1"/>
    </source>
</evidence>
<dbReference type="WormBase" id="Bm319">
    <property type="protein sequence ID" value="BM22827"/>
    <property type="gene ID" value="WBGene00220580"/>
</dbReference>
<dbReference type="KEGG" id="bmy:BM_BM319"/>
<reference evidence="4" key="4">
    <citation type="submission" date="2019-12" db="UniProtKB">
        <authorList>
            <consortium name="WormBaseParasite"/>
        </authorList>
    </citation>
    <scope>IDENTIFICATION</scope>
</reference>